<dbReference type="Pfam" id="PF06969">
    <property type="entry name" value="HemN_C"/>
    <property type="match status" value="1"/>
</dbReference>
<comment type="function">
    <text evidence="2">Probably acts as a heme chaperone, transferring heme to an unknown acceptor. Binds one molecule of heme per monomer, possibly covalently. Binds 1 [4Fe-4S] cluster. The cluster is coordinated with 3 cysteines and an exchangeable S-adenosyl-L-methionine.</text>
</comment>
<protein>
    <recommendedName>
        <fullName evidence="2">Heme chaperone HemW</fullName>
    </recommendedName>
</protein>
<keyword evidence="2" id="KW-0408">Iron</keyword>
<keyword evidence="2" id="KW-0349">Heme</keyword>
<dbReference type="InterPro" id="IPR006638">
    <property type="entry name" value="Elp3/MiaA/NifB-like_rSAM"/>
</dbReference>
<dbReference type="GO" id="GO:0005737">
    <property type="term" value="C:cytoplasm"/>
    <property type="evidence" value="ECO:0007669"/>
    <property type="project" value="UniProtKB-SubCell"/>
</dbReference>
<dbReference type="InterPro" id="IPR010723">
    <property type="entry name" value="HemN_C"/>
</dbReference>
<evidence type="ECO:0000256" key="2">
    <source>
        <dbReference type="RuleBase" id="RU364116"/>
    </source>
</evidence>
<name>A0A7K1Y2U3_9SPHI</name>
<dbReference type="GO" id="GO:0051539">
    <property type="term" value="F:4 iron, 4 sulfur cluster binding"/>
    <property type="evidence" value="ECO:0007669"/>
    <property type="project" value="UniProtKB-UniRule"/>
</dbReference>
<keyword evidence="2" id="KW-0479">Metal-binding</keyword>
<evidence type="ECO:0000313" key="4">
    <source>
        <dbReference type="EMBL" id="MXV17604.1"/>
    </source>
</evidence>
<dbReference type="SMART" id="SM00729">
    <property type="entry name" value="Elp3"/>
    <property type="match status" value="1"/>
</dbReference>
<organism evidence="4 5">
    <name type="scientific">Hufsiella ginkgonis</name>
    <dbReference type="NCBI Taxonomy" id="2695274"/>
    <lineage>
        <taxon>Bacteria</taxon>
        <taxon>Pseudomonadati</taxon>
        <taxon>Bacteroidota</taxon>
        <taxon>Sphingobacteriia</taxon>
        <taxon>Sphingobacteriales</taxon>
        <taxon>Sphingobacteriaceae</taxon>
        <taxon>Hufsiella</taxon>
    </lineage>
</organism>
<dbReference type="GO" id="GO:0004109">
    <property type="term" value="F:coproporphyrinogen oxidase activity"/>
    <property type="evidence" value="ECO:0007669"/>
    <property type="project" value="InterPro"/>
</dbReference>
<feature type="domain" description="Radical SAM core" evidence="3">
    <location>
        <begin position="1"/>
        <end position="231"/>
    </location>
</feature>
<dbReference type="Gene3D" id="3.80.30.20">
    <property type="entry name" value="tm_1862 like domain"/>
    <property type="match status" value="1"/>
</dbReference>
<evidence type="ECO:0000259" key="3">
    <source>
        <dbReference type="PROSITE" id="PS51918"/>
    </source>
</evidence>
<dbReference type="InterPro" id="IPR023404">
    <property type="entry name" value="rSAM_horseshoe"/>
</dbReference>
<dbReference type="SFLD" id="SFLDG01065">
    <property type="entry name" value="anaerobic_coproporphyrinogen-I"/>
    <property type="match status" value="1"/>
</dbReference>
<dbReference type="GO" id="GO:0046872">
    <property type="term" value="F:metal ion binding"/>
    <property type="evidence" value="ECO:0007669"/>
    <property type="project" value="UniProtKB-UniRule"/>
</dbReference>
<dbReference type="EMBL" id="WVHS01000005">
    <property type="protein sequence ID" value="MXV17604.1"/>
    <property type="molecule type" value="Genomic_DNA"/>
</dbReference>
<dbReference type="InterPro" id="IPR058240">
    <property type="entry name" value="rSAM_sf"/>
</dbReference>
<comment type="subcellular location">
    <subcellularLocation>
        <location evidence="2">Cytoplasm</location>
    </subcellularLocation>
</comment>
<dbReference type="CDD" id="cd01335">
    <property type="entry name" value="Radical_SAM"/>
    <property type="match status" value="1"/>
</dbReference>
<accession>A0A7K1Y2U3</accession>
<dbReference type="SFLD" id="SFLDS00029">
    <property type="entry name" value="Radical_SAM"/>
    <property type="match status" value="1"/>
</dbReference>
<dbReference type="SFLD" id="SFLDF00562">
    <property type="entry name" value="HemN-like__clustered_with_heat"/>
    <property type="match status" value="1"/>
</dbReference>
<evidence type="ECO:0000313" key="5">
    <source>
        <dbReference type="Proteomes" id="UP000451233"/>
    </source>
</evidence>
<keyword evidence="5" id="KW-1185">Reference proteome</keyword>
<dbReference type="Pfam" id="PF04055">
    <property type="entry name" value="Radical_SAM"/>
    <property type="match status" value="1"/>
</dbReference>
<dbReference type="SUPFAM" id="SSF102114">
    <property type="entry name" value="Radical SAM enzymes"/>
    <property type="match status" value="1"/>
</dbReference>
<dbReference type="AlphaFoldDB" id="A0A7K1Y2U3"/>
<dbReference type="NCBIfam" id="TIGR00539">
    <property type="entry name" value="hemN_rel"/>
    <property type="match status" value="1"/>
</dbReference>
<evidence type="ECO:0000256" key="1">
    <source>
        <dbReference type="ARBA" id="ARBA00006100"/>
    </source>
</evidence>
<dbReference type="Proteomes" id="UP000451233">
    <property type="component" value="Unassembled WGS sequence"/>
</dbReference>
<keyword evidence="2" id="KW-0004">4Fe-4S</keyword>
<dbReference type="InterPro" id="IPR034505">
    <property type="entry name" value="Coproporphyrinogen-III_oxidase"/>
</dbReference>
<dbReference type="GO" id="GO:0006779">
    <property type="term" value="P:porphyrin-containing compound biosynthetic process"/>
    <property type="evidence" value="ECO:0007669"/>
    <property type="project" value="InterPro"/>
</dbReference>
<reference evidence="4 5" key="1">
    <citation type="submission" date="2019-11" db="EMBL/GenBank/DDBJ databases">
        <title>Pedobacter sp. HMF7056 Genome sequencing and assembly.</title>
        <authorList>
            <person name="Kang H."/>
            <person name="Kim H."/>
            <person name="Joh K."/>
        </authorList>
    </citation>
    <scope>NUCLEOTIDE SEQUENCE [LARGE SCALE GENOMIC DNA]</scope>
    <source>
        <strain evidence="4 5">HMF7056</strain>
    </source>
</reference>
<dbReference type="InterPro" id="IPR007197">
    <property type="entry name" value="rSAM"/>
</dbReference>
<comment type="caution">
    <text evidence="4">The sequence shown here is derived from an EMBL/GenBank/DDBJ whole genome shotgun (WGS) entry which is preliminary data.</text>
</comment>
<dbReference type="InterPro" id="IPR004559">
    <property type="entry name" value="HemW-like"/>
</dbReference>
<proteinExistence type="inferred from homology"/>
<keyword evidence="2" id="KW-0963">Cytoplasm</keyword>
<comment type="similarity">
    <text evidence="1">Belongs to the anaerobic coproporphyrinogen-III oxidase family. HemW subfamily.</text>
</comment>
<dbReference type="SFLD" id="SFLDF00288">
    <property type="entry name" value="HemN-like__clustered_with_nucl"/>
    <property type="match status" value="1"/>
</dbReference>
<keyword evidence="2" id="KW-0949">S-adenosyl-L-methionine</keyword>
<dbReference type="PANTHER" id="PTHR13932:SF5">
    <property type="entry name" value="RADICAL S-ADENOSYL METHIONINE DOMAIN-CONTAINING PROTEIN 1, MITOCHONDRIAL"/>
    <property type="match status" value="1"/>
</dbReference>
<dbReference type="PANTHER" id="PTHR13932">
    <property type="entry name" value="COPROPORPHYRINIGEN III OXIDASE"/>
    <property type="match status" value="1"/>
</dbReference>
<gene>
    <name evidence="4" type="primary">hemW</name>
    <name evidence="4" type="ORF">GS398_20050</name>
</gene>
<dbReference type="PROSITE" id="PS51918">
    <property type="entry name" value="RADICAL_SAM"/>
    <property type="match status" value="1"/>
</dbReference>
<keyword evidence="2" id="KW-0143">Chaperone</keyword>
<keyword evidence="2" id="KW-0411">Iron-sulfur</keyword>
<sequence length="375" mass="41935">MAGIYIHIPFCKKACHYCDFHFSTSLTYKAGMLDAIRKEIVLRKSYLRGEAVETIYLGGGTPSLLYAGELTQIIDTIGNTHTVSPTAEITIEANPDDLDPARVRALRATDVNRFSIGIQSFFEEDLRWMNRAHTAQEGEDALKRVLDAGFTNITTDLIYGFPQLSPEKWTANMEKTIGFGIPHISAYAMTVEPKTPLASFITRGKEAPMNDLQSARQFTELMNVLRSAGFEHYEISNFALPGKRSKHNSNYWNGVPYLGIGPSAHSYNGDSRQWNVANNAKYMSSIAEGAIPREIEVLTVSNRINEYLMTALRKIEGIDLDHVSAAFGTPYSRLIEADLRQFTGNNWIIKSGMRFTLTDEGKLFADHIASEIMVE</sequence>